<keyword evidence="2" id="KW-1185">Reference proteome</keyword>
<gene>
    <name evidence="1" type="ORF">PXEA_LOCUS24711</name>
</gene>
<sequence length="54" mass="6137">MAVRTGFSQHRSWGQLDRTIVGNLFKIGMKLVWKQSVADMEVILNWSGTDLAPF</sequence>
<evidence type="ECO:0000313" key="2">
    <source>
        <dbReference type="Proteomes" id="UP000784294"/>
    </source>
</evidence>
<accession>A0A3S5FFE5</accession>
<organism evidence="1 2">
    <name type="scientific">Protopolystoma xenopodis</name>
    <dbReference type="NCBI Taxonomy" id="117903"/>
    <lineage>
        <taxon>Eukaryota</taxon>
        <taxon>Metazoa</taxon>
        <taxon>Spiralia</taxon>
        <taxon>Lophotrochozoa</taxon>
        <taxon>Platyhelminthes</taxon>
        <taxon>Monogenea</taxon>
        <taxon>Polyopisthocotylea</taxon>
        <taxon>Polystomatidea</taxon>
        <taxon>Polystomatidae</taxon>
        <taxon>Protopolystoma</taxon>
    </lineage>
</organism>
<evidence type="ECO:0000313" key="1">
    <source>
        <dbReference type="EMBL" id="VEL31271.1"/>
    </source>
</evidence>
<comment type="caution">
    <text evidence="1">The sequence shown here is derived from an EMBL/GenBank/DDBJ whole genome shotgun (WGS) entry which is preliminary data.</text>
</comment>
<dbReference type="AlphaFoldDB" id="A0A3S5FFE5"/>
<dbReference type="Proteomes" id="UP000784294">
    <property type="component" value="Unassembled WGS sequence"/>
</dbReference>
<name>A0A3S5FFE5_9PLAT</name>
<protein>
    <submittedName>
        <fullName evidence="1">Uncharacterized protein</fullName>
    </submittedName>
</protein>
<dbReference type="EMBL" id="CAAALY010120500">
    <property type="protein sequence ID" value="VEL31271.1"/>
    <property type="molecule type" value="Genomic_DNA"/>
</dbReference>
<reference evidence="1" key="1">
    <citation type="submission" date="2018-11" db="EMBL/GenBank/DDBJ databases">
        <authorList>
            <consortium name="Pathogen Informatics"/>
        </authorList>
    </citation>
    <scope>NUCLEOTIDE SEQUENCE</scope>
</reference>
<proteinExistence type="predicted"/>